<dbReference type="PANTHER" id="PTHR43739:SF5">
    <property type="entry name" value="EXO-ALPHA-SIALIDASE"/>
    <property type="match status" value="1"/>
</dbReference>
<gene>
    <name evidence="3" type="ORF">J8C05_13735</name>
</gene>
<dbReference type="PANTHER" id="PTHR43739">
    <property type="entry name" value="XYLOGLUCANASE (EUROFUNG)"/>
    <property type="match status" value="1"/>
</dbReference>
<evidence type="ECO:0000313" key="4">
    <source>
        <dbReference type="Proteomes" id="UP000677668"/>
    </source>
</evidence>
<dbReference type="Gene3D" id="2.130.10.10">
    <property type="entry name" value="YVTN repeat-like/Quinoprotein amine dehydrogenase"/>
    <property type="match status" value="5"/>
</dbReference>
<feature type="region of interest" description="Disordered" evidence="1">
    <location>
        <begin position="535"/>
        <end position="557"/>
    </location>
</feature>
<evidence type="ECO:0000256" key="1">
    <source>
        <dbReference type="SAM" id="MobiDB-lite"/>
    </source>
</evidence>
<dbReference type="GO" id="GO:0016787">
    <property type="term" value="F:hydrolase activity"/>
    <property type="evidence" value="ECO:0007669"/>
    <property type="project" value="UniProtKB-KW"/>
</dbReference>
<protein>
    <submittedName>
        <fullName evidence="3">Glycosyl hydrolase</fullName>
    </submittedName>
</protein>
<organism evidence="3 4">
    <name type="scientific">Chloracidobacterium sp. N</name>
    <dbReference type="NCBI Taxonomy" id="2821540"/>
    <lineage>
        <taxon>Bacteria</taxon>
        <taxon>Pseudomonadati</taxon>
        <taxon>Acidobacteriota</taxon>
        <taxon>Terriglobia</taxon>
        <taxon>Terriglobales</taxon>
        <taxon>Acidobacteriaceae</taxon>
        <taxon>Chloracidobacterium</taxon>
        <taxon>Chloracidobacterium aggregatum</taxon>
    </lineage>
</organism>
<sequence>MYTLKPLFRAALALCCLFSPGSLAQQSSNPTPAATAPAPVALDASMLGAFTARAIGPATMSGRIAALDVVNTNPKTIYVGAASGGVWKSADGGLTFRPVFDKHTQSIGALTIDQSRPETVWVGTGEGWTRNSVSVGNGIYKTTDGGETWTRVGLEKTERIARIVIDPRRPDTVYAAALGPLWSSGEERGLYKTTDGGKTWTKVLYVNADTGCADVALDPQEPDIVYAAMWQFRRQPWTFTSGGPGSGLHKSTDGGKTWKKLTAGLPEGDLGRIALAVAPSRPNVVYANVESRKTALYMSQDLGESWTKVNDANASVKSRPFYFSLLVVDPKDYRRVYKPATTLARSQDGGKTFETIAGSTHSDHHALWINPANTDHLLLGTDGGVYESLNGGRTFRLLRTLPVAQFYHVTADNARPYNVYGGLQDNGTWMGPSHKPGGITNADWRNIGFGDGFWAVPDPTDANVVYLESQGGNLARWDRRTNETKFIAPPEVPGERLRFNWNSPIAVGRKNPANLYFGAQYLFLSRDRGESWTRISPDLTTNDPDKQKQEASGGLTVDNSTAENHCTIFTISESPLDEKVIWVGTDDGNLQVTRDGGRTWTNVVRNVPGLPPNTWCSCVEASRFAAGTAYATFDGHRTGDMATYIYRTDDFGQTWQRLTQGDATGYAHVIREDTMVRNLLFLGTEMGFFVSIDRGERWVKFTGGLPNGLPIYDLCVHPREGDVILATHGRGIYIVDDISPLRQLTPEVLGREVAFLETRPSLLRTPVISQSFSGDDEFRGTPLPDAAIITYYLKERHVVGDFRVEIYNPAGDLISTLPGGKRKGINRVEWSTRLKPPRVPRSEAAPFPLPGPTVLEGTYTVKLIKDKQVYTGAITLAADPTSPHRPSDRTLKQQTQLELYALLERLAYVDAALTEARDAARARAKGLAAEDALGKQLTDFADRCQALRATLVATREGGITGEEQLREKLADLYGKISYYGGRPSASQLALVVPYRQAVEQAEAQLRKLMTDELSPVNAALKARNLAVIEPLTREAFDRRP</sequence>
<reference evidence="3 4" key="1">
    <citation type="submission" date="2021-03" db="EMBL/GenBank/DDBJ databases">
        <title>Genomic and phenotypic characterization of Chloracidobacterium isolates provides evidence for multiple species.</title>
        <authorList>
            <person name="Saini M.K."/>
            <person name="Costas A.M.G."/>
            <person name="Tank M."/>
            <person name="Bryant D.A."/>
        </authorList>
    </citation>
    <scope>NUCLEOTIDE SEQUENCE [LARGE SCALE GENOMIC DNA]</scope>
    <source>
        <strain evidence="3 4">N</strain>
    </source>
</reference>
<dbReference type="EMBL" id="CP072643">
    <property type="protein sequence ID" value="QUV95085.1"/>
    <property type="molecule type" value="Genomic_DNA"/>
</dbReference>
<proteinExistence type="predicted"/>
<dbReference type="InterPro" id="IPR036278">
    <property type="entry name" value="Sialidase_sf"/>
</dbReference>
<feature type="chain" id="PRO_5045541217" evidence="2">
    <location>
        <begin position="25"/>
        <end position="1040"/>
    </location>
</feature>
<evidence type="ECO:0000256" key="2">
    <source>
        <dbReference type="SAM" id="SignalP"/>
    </source>
</evidence>
<keyword evidence="3" id="KW-0378">Hydrolase</keyword>
<keyword evidence="4" id="KW-1185">Reference proteome</keyword>
<dbReference type="Proteomes" id="UP000677668">
    <property type="component" value="Chromosome 2"/>
</dbReference>
<dbReference type="InterPro" id="IPR052025">
    <property type="entry name" value="Xyloglucanase_GH74"/>
</dbReference>
<dbReference type="RefSeq" id="WP_211423325.1">
    <property type="nucleotide sequence ID" value="NZ_CP072643.1"/>
</dbReference>
<feature type="signal peptide" evidence="2">
    <location>
        <begin position="1"/>
        <end position="24"/>
    </location>
</feature>
<dbReference type="CDD" id="cd15482">
    <property type="entry name" value="Sialidase_non-viral"/>
    <property type="match status" value="3"/>
</dbReference>
<accession>A0ABX8B5U4</accession>
<name>A0ABX8B5U4_9BACT</name>
<dbReference type="InterPro" id="IPR015943">
    <property type="entry name" value="WD40/YVTN_repeat-like_dom_sf"/>
</dbReference>
<dbReference type="SUPFAM" id="SSF50939">
    <property type="entry name" value="Sialidases"/>
    <property type="match status" value="2"/>
</dbReference>
<evidence type="ECO:0000313" key="3">
    <source>
        <dbReference type="EMBL" id="QUV95085.1"/>
    </source>
</evidence>
<keyword evidence="2" id="KW-0732">Signal</keyword>